<evidence type="ECO:0000313" key="1">
    <source>
        <dbReference type="EMBL" id="PNC53366.1"/>
    </source>
</evidence>
<dbReference type="EMBL" id="PJKN01000008">
    <property type="protein sequence ID" value="PNC53366.1"/>
    <property type="molecule type" value="Genomic_DNA"/>
</dbReference>
<protein>
    <submittedName>
        <fullName evidence="1">Uncharacterized protein</fullName>
    </submittedName>
</protein>
<gene>
    <name evidence="1" type="ORF">CXU09_11775</name>
</gene>
<reference evidence="1 2" key="1">
    <citation type="journal article" date="2017" name="BMC Genomics">
        <title>Genome sequencing of 39 Akkermansia muciniphila isolates reveals its population structure, genomic and functional diverisity, and global distribution in mammalian gut microbiotas.</title>
        <authorList>
            <person name="Guo X."/>
            <person name="Li S."/>
            <person name="Zhang J."/>
            <person name="Wu F."/>
            <person name="Li X."/>
            <person name="Wu D."/>
            <person name="Zhang M."/>
            <person name="Ou Z."/>
            <person name="Jie Z."/>
            <person name="Yan Q."/>
            <person name="Li P."/>
            <person name="Yi J."/>
            <person name="Peng Y."/>
        </authorList>
    </citation>
    <scope>NUCLEOTIDE SEQUENCE [LARGE SCALE GENOMIC DNA]</scope>
    <source>
        <strain evidence="1 2">GP43</strain>
    </source>
</reference>
<evidence type="ECO:0000313" key="2">
    <source>
        <dbReference type="Proteomes" id="UP000235914"/>
    </source>
</evidence>
<organism evidence="1 2">
    <name type="scientific">Akkermansia muciniphila</name>
    <dbReference type="NCBI Taxonomy" id="239935"/>
    <lineage>
        <taxon>Bacteria</taxon>
        <taxon>Pseudomonadati</taxon>
        <taxon>Verrucomicrobiota</taxon>
        <taxon>Verrucomicrobiia</taxon>
        <taxon>Verrucomicrobiales</taxon>
        <taxon>Akkermansiaceae</taxon>
        <taxon>Akkermansia</taxon>
    </lineage>
</organism>
<proteinExistence type="predicted"/>
<name>A0AAP8NJI9_9BACT</name>
<dbReference type="AlphaFoldDB" id="A0AAP8NJI9"/>
<accession>A0AAP8NJI9</accession>
<comment type="caution">
    <text evidence="1">The sequence shown here is derived from an EMBL/GenBank/DDBJ whole genome shotgun (WGS) entry which is preliminary data.</text>
</comment>
<sequence>MAFNGGELSPELALRSDMDVYMRGAQTLENFDVSQMGGIRRRRGMRPFADALDGSRIIPYIYSTDDRYIVEINSEKLRVFNTSGAVISEHDSYIGSIDKLRFKQVNSLLVLTSPDYPVMVLKRNGAGEWTFEEFQFKSVPWREEGYRDYPVTVSRDASGDYSVSFPEELEDVERECSSGDLLRVSYYTTQQDLFNYASQLLNGVSIITVLSPSSNIVKGQKIARRTDETKRYYSCTNDWTGSTSFVTGLTAPENYPDNFLAAESIDGYDQVTPINALAQGMSFKKGDKIVLDSGYWEYWTCIKDFNAASYVSGSVAPEDYPGHFIRGLAIGSAAPCRGTWQFYCSGSWIGEYEVRRSYEGRELTDEWETLGNSYSRIGSTSNTLLTGDEQKEECWLRLFITRSRYEGTSIINGFPADSCSNRLVISPYKHDMLLRYTTVEDESGEIISYSWDYINDIKLNYTGSRDVIDWSWQAYSDKYGYPSLCDVYNQRLVFASTAAQPQTIWMSATDDINNFHVGKTDDSALAVTMSTTTQNPICWLMAQGARLLLGTSDAEWVVSSGGSQSITYANARIDNHGYVGSADTPAIMATDKVVYFERGSGRLYQYGYDFSSDAYVSRDLTVFSDHILRNGGGVRDGCFIRKPDSRAFFVLNNGTAALMTYNSLHEVNCWHRYTTAGTMEYCAVLPNGTESDSLYLIVRRADGRYIEVIDDQSPYIDRYEHDYTSTMITNALTSVEYRAKQQPSAEIKFCFAEETEVEGIQITTDGTTWDNLDRNDPTIPKGWNSLVSSGHWDYDVIVGIRVTGERPLHILAIQG</sequence>
<dbReference type="Proteomes" id="UP000235914">
    <property type="component" value="Unassembled WGS sequence"/>
</dbReference>